<organism evidence="4 5">
    <name type="scientific">Blepharisma stoltei</name>
    <dbReference type="NCBI Taxonomy" id="1481888"/>
    <lineage>
        <taxon>Eukaryota</taxon>
        <taxon>Sar</taxon>
        <taxon>Alveolata</taxon>
        <taxon>Ciliophora</taxon>
        <taxon>Postciliodesmatophora</taxon>
        <taxon>Heterotrichea</taxon>
        <taxon>Heterotrichida</taxon>
        <taxon>Blepharismidae</taxon>
        <taxon>Blepharisma</taxon>
    </lineage>
</organism>
<dbReference type="GO" id="GO:0003677">
    <property type="term" value="F:DNA binding"/>
    <property type="evidence" value="ECO:0007669"/>
    <property type="project" value="UniProtKB-UniRule"/>
</dbReference>
<keyword evidence="1" id="KW-0539">Nucleus</keyword>
<feature type="region of interest" description="Disordered" evidence="2">
    <location>
        <begin position="143"/>
        <end position="177"/>
    </location>
</feature>
<feature type="compositionally biased region" description="Basic and acidic residues" evidence="2">
    <location>
        <begin position="167"/>
        <end position="177"/>
    </location>
</feature>
<comment type="caution">
    <text evidence="4">The sequence shown here is derived from an EMBL/GenBank/DDBJ whole genome shotgun (WGS) entry which is preliminary data.</text>
</comment>
<feature type="compositionally biased region" description="Polar residues" evidence="2">
    <location>
        <begin position="143"/>
        <end position="158"/>
    </location>
</feature>
<protein>
    <recommendedName>
        <fullName evidence="3">HMG box domain-containing protein</fullName>
    </recommendedName>
</protein>
<feature type="domain" description="HMG box" evidence="3">
    <location>
        <begin position="52"/>
        <end position="111"/>
    </location>
</feature>
<dbReference type="CDD" id="cd00084">
    <property type="entry name" value="HMG-box_SF"/>
    <property type="match status" value="1"/>
</dbReference>
<dbReference type="GO" id="GO:0005634">
    <property type="term" value="C:nucleus"/>
    <property type="evidence" value="ECO:0007669"/>
    <property type="project" value="UniProtKB-UniRule"/>
</dbReference>
<keyword evidence="1" id="KW-0238">DNA-binding</keyword>
<accession>A0AAU9K865</accession>
<dbReference type="SMART" id="SM00398">
    <property type="entry name" value="HMG"/>
    <property type="match status" value="1"/>
</dbReference>
<dbReference type="Gene3D" id="1.10.30.10">
    <property type="entry name" value="High mobility group box domain"/>
    <property type="match status" value="1"/>
</dbReference>
<dbReference type="AlphaFoldDB" id="A0AAU9K865"/>
<feature type="DNA-binding region" description="HMG box" evidence="1">
    <location>
        <begin position="52"/>
        <end position="111"/>
    </location>
</feature>
<dbReference type="PROSITE" id="PS50118">
    <property type="entry name" value="HMG_BOX_2"/>
    <property type="match status" value="1"/>
</dbReference>
<dbReference type="InterPro" id="IPR036910">
    <property type="entry name" value="HMG_box_dom_sf"/>
</dbReference>
<keyword evidence="5" id="KW-1185">Reference proteome</keyword>
<name>A0AAU9K865_9CILI</name>
<evidence type="ECO:0000259" key="3">
    <source>
        <dbReference type="PROSITE" id="PS50118"/>
    </source>
</evidence>
<dbReference type="InterPro" id="IPR009071">
    <property type="entry name" value="HMG_box_dom"/>
</dbReference>
<proteinExistence type="predicted"/>
<reference evidence="4" key="1">
    <citation type="submission" date="2021-09" db="EMBL/GenBank/DDBJ databases">
        <authorList>
            <consortium name="AG Swart"/>
            <person name="Singh M."/>
            <person name="Singh A."/>
            <person name="Seah K."/>
            <person name="Emmerich C."/>
        </authorList>
    </citation>
    <scope>NUCLEOTIDE SEQUENCE</scope>
    <source>
        <strain evidence="4">ATCC30299</strain>
    </source>
</reference>
<sequence length="177" mass="20657">MEDNTAQILVDLMRLASNFFNQAADLLQSRVSFHPIETPTLDKQEKRKKCKLQYNKSCYQLFMLERSKTLKQNPENAPLKLSEISKLISQEWKTMPDEEKKIWKDKADLLRGIVKNPKHNDENPKLSLLKLLEDEDDIFDVSQNHNVAIKNESPSQTDENTESDEEEPKKHMKLESC</sequence>
<gene>
    <name evidence="4" type="ORF">BSTOLATCC_MIC59430</name>
</gene>
<evidence type="ECO:0000313" key="4">
    <source>
        <dbReference type="EMBL" id="CAG9333613.1"/>
    </source>
</evidence>
<evidence type="ECO:0000256" key="2">
    <source>
        <dbReference type="SAM" id="MobiDB-lite"/>
    </source>
</evidence>
<dbReference type="EMBL" id="CAJZBQ010000057">
    <property type="protein sequence ID" value="CAG9333613.1"/>
    <property type="molecule type" value="Genomic_DNA"/>
</dbReference>
<dbReference type="Pfam" id="PF09011">
    <property type="entry name" value="HMG_box_2"/>
    <property type="match status" value="1"/>
</dbReference>
<evidence type="ECO:0000313" key="5">
    <source>
        <dbReference type="Proteomes" id="UP001162131"/>
    </source>
</evidence>
<evidence type="ECO:0000256" key="1">
    <source>
        <dbReference type="PROSITE-ProRule" id="PRU00267"/>
    </source>
</evidence>
<dbReference type="Proteomes" id="UP001162131">
    <property type="component" value="Unassembled WGS sequence"/>
</dbReference>
<dbReference type="SUPFAM" id="SSF47095">
    <property type="entry name" value="HMG-box"/>
    <property type="match status" value="1"/>
</dbReference>